<evidence type="ECO:0008006" key="3">
    <source>
        <dbReference type="Google" id="ProtNLM"/>
    </source>
</evidence>
<dbReference type="EMBL" id="FRXN01000002">
    <property type="protein sequence ID" value="SHO62114.1"/>
    <property type="molecule type" value="Genomic_DNA"/>
</dbReference>
<dbReference type="STRING" id="1073327.SAMN04488108_1886"/>
<protein>
    <recommendedName>
        <fullName evidence="3">DUF4221 domain-containing protein</fullName>
    </recommendedName>
</protein>
<proteinExistence type="predicted"/>
<accession>A0A1M7ZB46</accession>
<reference evidence="2" key="1">
    <citation type="submission" date="2016-12" db="EMBL/GenBank/DDBJ databases">
        <authorList>
            <person name="Varghese N."/>
            <person name="Submissions S."/>
        </authorList>
    </citation>
    <scope>NUCLEOTIDE SEQUENCE [LARGE SCALE GENOMIC DNA]</scope>
    <source>
        <strain evidence="2">DSM 25035</strain>
    </source>
</reference>
<dbReference type="Proteomes" id="UP000184609">
    <property type="component" value="Unassembled WGS sequence"/>
</dbReference>
<dbReference type="Pfam" id="PF13970">
    <property type="entry name" value="DUF4221"/>
    <property type="match status" value="1"/>
</dbReference>
<organism evidence="1 2">
    <name type="scientific">Algoriphagus zhangzhouensis</name>
    <dbReference type="NCBI Taxonomy" id="1073327"/>
    <lineage>
        <taxon>Bacteria</taxon>
        <taxon>Pseudomonadati</taxon>
        <taxon>Bacteroidota</taxon>
        <taxon>Cytophagia</taxon>
        <taxon>Cytophagales</taxon>
        <taxon>Cyclobacteriaceae</taxon>
        <taxon>Algoriphagus</taxon>
    </lineage>
</organism>
<evidence type="ECO:0000313" key="2">
    <source>
        <dbReference type="Proteomes" id="UP000184609"/>
    </source>
</evidence>
<name>A0A1M7ZB46_9BACT</name>
<gene>
    <name evidence="1" type="ORF">SAMN04488108_1886</name>
</gene>
<dbReference type="RefSeq" id="WP_073571512.1">
    <property type="nucleotide sequence ID" value="NZ_FRXN01000002.1"/>
</dbReference>
<dbReference type="InterPro" id="IPR025316">
    <property type="entry name" value="DUF4221"/>
</dbReference>
<sequence length="386" mass="44959">MNRTHFLLSISALAVFGCGSNDSEQKNNSSIEISYKLDTVMVDAGDEFIHVQWSLTTSDLSQDGRYFYNFKTGSQEPGLEILDLDQLKLNQTIPMTLEGPNSIRSPYISKVYTLEDGTFYISDNYVVSHFDLEGKKLSNFVYADEEFEGEKLPKDKRIMLNETLSDDSKTLIALYGGQKLDDFYEGFAKFDLEKKTVRYYPMPIFQEWEKYQTNLYFNDQPVSASFSQTNIAFQNDSLIFNIGAKNKLYFYDLETDSLSSKSYSSQFTSPEITSPFMKRVDTEEEFRKEMKEIQKKVSYGDMKFDPQNDVYWRLTKEMDHMNGDTILYKTVLTAFDRQFDQMGEALLPKDFELPYKQFVKDGMIWMFLNIDDEVAFVRLKPTISYE</sequence>
<dbReference type="OrthoDB" id="833511at2"/>
<dbReference type="SUPFAM" id="SSF69322">
    <property type="entry name" value="Tricorn protease domain 2"/>
    <property type="match status" value="1"/>
</dbReference>
<dbReference type="AlphaFoldDB" id="A0A1M7ZB46"/>
<evidence type="ECO:0000313" key="1">
    <source>
        <dbReference type="EMBL" id="SHO62114.1"/>
    </source>
</evidence>
<dbReference type="PROSITE" id="PS51257">
    <property type="entry name" value="PROKAR_LIPOPROTEIN"/>
    <property type="match status" value="1"/>
</dbReference>
<keyword evidence="2" id="KW-1185">Reference proteome</keyword>